<evidence type="ECO:0000259" key="7">
    <source>
        <dbReference type="PROSITE" id="PS00624"/>
    </source>
</evidence>
<dbReference type="Pfam" id="PF05199">
    <property type="entry name" value="GMC_oxred_C"/>
    <property type="match status" value="1"/>
</dbReference>
<dbReference type="PIRSF" id="PIRSF000137">
    <property type="entry name" value="Alcohol_oxidase"/>
    <property type="match status" value="1"/>
</dbReference>
<evidence type="ECO:0000313" key="9">
    <source>
        <dbReference type="Proteomes" id="UP001595617"/>
    </source>
</evidence>
<evidence type="ECO:0000256" key="3">
    <source>
        <dbReference type="ARBA" id="ARBA00022630"/>
    </source>
</evidence>
<comment type="similarity">
    <text evidence="2 5">Belongs to the GMC oxidoreductase family.</text>
</comment>
<dbReference type="InterPro" id="IPR007867">
    <property type="entry name" value="GMC_OxRtase_C"/>
</dbReference>
<gene>
    <name evidence="8" type="ORF">ACFOOG_04830</name>
</gene>
<reference evidence="9" key="1">
    <citation type="journal article" date="2019" name="Int. J. Syst. Evol. Microbiol.">
        <title>The Global Catalogue of Microorganisms (GCM) 10K type strain sequencing project: providing services to taxonomists for standard genome sequencing and annotation.</title>
        <authorList>
            <consortium name="The Broad Institute Genomics Platform"/>
            <consortium name="The Broad Institute Genome Sequencing Center for Infectious Disease"/>
            <person name="Wu L."/>
            <person name="Ma J."/>
        </authorList>
    </citation>
    <scope>NUCLEOTIDE SEQUENCE [LARGE SCALE GENOMIC DNA]</scope>
    <source>
        <strain evidence="9">IBRC 10765</strain>
    </source>
</reference>
<evidence type="ECO:0000256" key="5">
    <source>
        <dbReference type="RuleBase" id="RU003968"/>
    </source>
</evidence>
<dbReference type="Gene3D" id="3.30.560.10">
    <property type="entry name" value="Glucose Oxidase, domain 3"/>
    <property type="match status" value="1"/>
</dbReference>
<dbReference type="InterPro" id="IPR036188">
    <property type="entry name" value="FAD/NAD-bd_sf"/>
</dbReference>
<dbReference type="Gene3D" id="3.50.50.60">
    <property type="entry name" value="FAD/NAD(P)-binding domain"/>
    <property type="match status" value="1"/>
</dbReference>
<evidence type="ECO:0000313" key="8">
    <source>
        <dbReference type="EMBL" id="MFC3852156.1"/>
    </source>
</evidence>
<evidence type="ECO:0000256" key="4">
    <source>
        <dbReference type="ARBA" id="ARBA00022827"/>
    </source>
</evidence>
<protein>
    <submittedName>
        <fullName evidence="8">GMC family oxidoreductase</fullName>
    </submittedName>
</protein>
<dbReference type="InterPro" id="IPR012132">
    <property type="entry name" value="GMC_OxRdtase"/>
</dbReference>
<evidence type="ECO:0000259" key="6">
    <source>
        <dbReference type="PROSITE" id="PS00623"/>
    </source>
</evidence>
<organism evidence="8 9">
    <name type="scientific">Saccharospirillum mangrovi</name>
    <dbReference type="NCBI Taxonomy" id="2161747"/>
    <lineage>
        <taxon>Bacteria</taxon>
        <taxon>Pseudomonadati</taxon>
        <taxon>Pseudomonadota</taxon>
        <taxon>Gammaproteobacteria</taxon>
        <taxon>Oceanospirillales</taxon>
        <taxon>Saccharospirillaceae</taxon>
        <taxon>Saccharospirillum</taxon>
    </lineage>
</organism>
<dbReference type="SUPFAM" id="SSF51905">
    <property type="entry name" value="FAD/NAD(P)-binding domain"/>
    <property type="match status" value="1"/>
</dbReference>
<sequence length="536" mass="58489">MADKQSYDFVIVGGGSAGTVLANRLSANPSLRVCLLEAGPTDRNPLIRIPIGIIGLMRSRSVNWRLWTEPQAQLNHRRLYWPRGKTLGGSSAINAMCYTRGHPSDYDHWAQLGNAGWGYAELLPYFKRAEHFEHGADAYHGVGGPLHVSSLRHHNPLSAAFISAATAVGVPLNNDFNGPQQEGVGLYHVMQKNGARCSNAEAYLHPVRDRPNLHVMTGARVQRLVFSGTRAIGVDCLVQRQPQRVMAEGEVILCGGAIHSPQLLQLSGVGPRAVLAEHSIPEVLALPGVGENLQDHLDISVIQRASTPVGVSLGPRYWWRGLLGGVQYLKHRQGEWTSNLAEAGGFARTQPSLSQPDVQFHFLPAIEIDHGLDLRQTIRHFGYTLRVCDLRPQSRGRITLHSADPNAAPCIDPNYLATEHDMEQMVRAVKLGREILAQAPFDPHRGKALYPGAKVQTDSQLRVYVRAHAESIYHPVGTCKMGRDDMAVVDDQLRVHGLEGLRVVDASIMPTLVGGNTNAPTTAIAERAADCILGAC</sequence>
<dbReference type="EMBL" id="JBHRYR010000002">
    <property type="protein sequence ID" value="MFC3852156.1"/>
    <property type="molecule type" value="Genomic_DNA"/>
</dbReference>
<dbReference type="PROSITE" id="PS00624">
    <property type="entry name" value="GMC_OXRED_2"/>
    <property type="match status" value="1"/>
</dbReference>
<proteinExistence type="inferred from homology"/>
<dbReference type="Proteomes" id="UP001595617">
    <property type="component" value="Unassembled WGS sequence"/>
</dbReference>
<accession>A0ABV7ZVJ0</accession>
<dbReference type="Pfam" id="PF00732">
    <property type="entry name" value="GMC_oxred_N"/>
    <property type="match status" value="1"/>
</dbReference>
<name>A0ABV7ZVJ0_9GAMM</name>
<keyword evidence="4 5" id="KW-0274">FAD</keyword>
<dbReference type="PANTHER" id="PTHR11552">
    <property type="entry name" value="GLUCOSE-METHANOL-CHOLINE GMC OXIDOREDUCTASE"/>
    <property type="match status" value="1"/>
</dbReference>
<dbReference type="RefSeq" id="WP_380693982.1">
    <property type="nucleotide sequence ID" value="NZ_JBHRYR010000002.1"/>
</dbReference>
<feature type="domain" description="Glucose-methanol-choline oxidoreductase N-terminal" evidence="6">
    <location>
        <begin position="84"/>
        <end position="107"/>
    </location>
</feature>
<comment type="caution">
    <text evidence="8">The sequence shown here is derived from an EMBL/GenBank/DDBJ whole genome shotgun (WGS) entry which is preliminary data.</text>
</comment>
<dbReference type="PANTHER" id="PTHR11552:SF147">
    <property type="entry name" value="CHOLINE DEHYDROGENASE, MITOCHONDRIAL"/>
    <property type="match status" value="1"/>
</dbReference>
<dbReference type="SUPFAM" id="SSF54373">
    <property type="entry name" value="FAD-linked reductases, C-terminal domain"/>
    <property type="match status" value="1"/>
</dbReference>
<keyword evidence="3 5" id="KW-0285">Flavoprotein</keyword>
<feature type="domain" description="Glucose-methanol-choline oxidoreductase N-terminal" evidence="7">
    <location>
        <begin position="256"/>
        <end position="270"/>
    </location>
</feature>
<evidence type="ECO:0000256" key="2">
    <source>
        <dbReference type="ARBA" id="ARBA00010790"/>
    </source>
</evidence>
<evidence type="ECO:0000256" key="1">
    <source>
        <dbReference type="ARBA" id="ARBA00001974"/>
    </source>
</evidence>
<dbReference type="InterPro" id="IPR000172">
    <property type="entry name" value="GMC_OxRdtase_N"/>
</dbReference>
<keyword evidence="9" id="KW-1185">Reference proteome</keyword>
<comment type="cofactor">
    <cofactor evidence="1">
        <name>FAD</name>
        <dbReference type="ChEBI" id="CHEBI:57692"/>
    </cofactor>
</comment>
<dbReference type="NCBIfam" id="NF002550">
    <property type="entry name" value="PRK02106.1"/>
    <property type="match status" value="1"/>
</dbReference>
<dbReference type="PROSITE" id="PS00623">
    <property type="entry name" value="GMC_OXRED_1"/>
    <property type="match status" value="1"/>
</dbReference>